<feature type="domain" description="RNase H type-1" evidence="1">
    <location>
        <begin position="8"/>
        <end position="94"/>
    </location>
</feature>
<dbReference type="InterPro" id="IPR012337">
    <property type="entry name" value="RNaseH-like_sf"/>
</dbReference>
<evidence type="ECO:0000313" key="2">
    <source>
        <dbReference type="RefSeq" id="XP_016434927.1"/>
    </source>
</evidence>
<gene>
    <name evidence="2" type="primary">LOC107761241</name>
</gene>
<dbReference type="PANTHER" id="PTHR47723:SF19">
    <property type="entry name" value="POLYNUCLEOTIDYL TRANSFERASE, RIBONUCLEASE H-LIKE SUPERFAMILY PROTEIN"/>
    <property type="match status" value="1"/>
</dbReference>
<reference evidence="2" key="1">
    <citation type="submission" date="2025-08" db="UniProtKB">
        <authorList>
            <consortium name="RefSeq"/>
        </authorList>
    </citation>
    <scope>IDENTIFICATION</scope>
</reference>
<dbReference type="OrthoDB" id="1305444at2759"/>
<dbReference type="KEGG" id="nta:107761241"/>
<accession>A0A1S3X4X3</accession>
<dbReference type="SUPFAM" id="SSF53098">
    <property type="entry name" value="Ribonuclease H-like"/>
    <property type="match status" value="1"/>
</dbReference>
<sequence length="119" mass="13574">MAFSLPVQSNTNNSTEAMAAKVGIQLCIQEGYNNFYLEIDSQIVANMLNDRYTDNLHLKGLIDEITMIMHNVEINIAHCFREANQMADTLAKKCSKKREQWLLLHISTAPRKCQRSFPA</sequence>
<dbReference type="InterPro" id="IPR053151">
    <property type="entry name" value="RNase_H-like"/>
</dbReference>
<dbReference type="PaxDb" id="4097-A0A1S3X4X3"/>
<dbReference type="AlphaFoldDB" id="A0A1S3X4X3"/>
<dbReference type="OMA" id="FREANQM"/>
<name>A0A1S3X4X3_TOBAC</name>
<evidence type="ECO:0000259" key="1">
    <source>
        <dbReference type="Pfam" id="PF13456"/>
    </source>
</evidence>
<proteinExistence type="predicted"/>
<dbReference type="CDD" id="cd06222">
    <property type="entry name" value="RNase_H_like"/>
    <property type="match status" value="1"/>
</dbReference>
<dbReference type="Pfam" id="PF13456">
    <property type="entry name" value="RVT_3"/>
    <property type="match status" value="1"/>
</dbReference>
<dbReference type="GO" id="GO:0003676">
    <property type="term" value="F:nucleic acid binding"/>
    <property type="evidence" value="ECO:0007669"/>
    <property type="project" value="InterPro"/>
</dbReference>
<dbReference type="InterPro" id="IPR044730">
    <property type="entry name" value="RNase_H-like_dom_plant"/>
</dbReference>
<dbReference type="PANTHER" id="PTHR47723">
    <property type="entry name" value="OS05G0353850 PROTEIN"/>
    <property type="match status" value="1"/>
</dbReference>
<dbReference type="InterPro" id="IPR002156">
    <property type="entry name" value="RNaseH_domain"/>
</dbReference>
<protein>
    <submittedName>
        <fullName evidence="2">14.7 kDa ribonuclease H-like protein</fullName>
    </submittedName>
</protein>
<organism evidence="2">
    <name type="scientific">Nicotiana tabacum</name>
    <name type="common">Common tobacco</name>
    <dbReference type="NCBI Taxonomy" id="4097"/>
    <lineage>
        <taxon>Eukaryota</taxon>
        <taxon>Viridiplantae</taxon>
        <taxon>Streptophyta</taxon>
        <taxon>Embryophyta</taxon>
        <taxon>Tracheophyta</taxon>
        <taxon>Spermatophyta</taxon>
        <taxon>Magnoliopsida</taxon>
        <taxon>eudicotyledons</taxon>
        <taxon>Gunneridae</taxon>
        <taxon>Pentapetalae</taxon>
        <taxon>asterids</taxon>
        <taxon>lamiids</taxon>
        <taxon>Solanales</taxon>
        <taxon>Solanaceae</taxon>
        <taxon>Nicotianoideae</taxon>
        <taxon>Nicotianeae</taxon>
        <taxon>Nicotiana</taxon>
    </lineage>
</organism>
<dbReference type="InterPro" id="IPR036397">
    <property type="entry name" value="RNaseH_sf"/>
</dbReference>
<dbReference type="Gene3D" id="3.30.420.10">
    <property type="entry name" value="Ribonuclease H-like superfamily/Ribonuclease H"/>
    <property type="match status" value="1"/>
</dbReference>
<dbReference type="GO" id="GO:0004523">
    <property type="term" value="F:RNA-DNA hybrid ribonuclease activity"/>
    <property type="evidence" value="ECO:0007669"/>
    <property type="project" value="InterPro"/>
</dbReference>
<dbReference type="RefSeq" id="XP_016434927.1">
    <property type="nucleotide sequence ID" value="XM_016579441.1"/>
</dbReference>